<evidence type="ECO:0000259" key="5">
    <source>
        <dbReference type="Pfam" id="PF08314"/>
    </source>
</evidence>
<dbReference type="Pfam" id="PF08314">
    <property type="entry name" value="Sec39"/>
    <property type="match status" value="2"/>
</dbReference>
<comment type="subcellular location">
    <subcellularLocation>
        <location evidence="1">Endoplasmic reticulum</location>
    </subcellularLocation>
</comment>
<evidence type="ECO:0000256" key="4">
    <source>
        <dbReference type="ARBA" id="ARBA00022927"/>
    </source>
</evidence>
<comment type="caution">
    <text evidence="6">The sequence shown here is derived from an EMBL/GenBank/DDBJ whole genome shotgun (WGS) entry which is preliminary data.</text>
</comment>
<keyword evidence="7" id="KW-1185">Reference proteome</keyword>
<dbReference type="PANTHER" id="PTHR40787">
    <property type="entry name" value="SECRETED PROTEIN"/>
    <property type="match status" value="1"/>
</dbReference>
<dbReference type="AlphaFoldDB" id="A0A4C2E7D0"/>
<evidence type="ECO:0000256" key="1">
    <source>
        <dbReference type="ARBA" id="ARBA00004240"/>
    </source>
</evidence>
<accession>A0A4C2E7D0</accession>
<reference evidence="6 7" key="1">
    <citation type="submission" date="2019-01" db="EMBL/GenBank/DDBJ databases">
        <title>Draft Genome Sequencing of Zygosaccharomyces mellis Ca-7.</title>
        <authorList>
            <person name="Shiwa Y."/>
            <person name="Kanesaki Y."/>
            <person name="Ishige T."/>
            <person name="Mura K."/>
            <person name="Hori T."/>
            <person name="Tamura T."/>
        </authorList>
    </citation>
    <scope>NUCLEOTIDE SEQUENCE [LARGE SCALE GENOMIC DNA]</scope>
    <source>
        <strain evidence="6 7">Ca-7</strain>
    </source>
</reference>
<keyword evidence="4" id="KW-0653">Protein transport</keyword>
<dbReference type="InterPro" id="IPR013244">
    <property type="entry name" value="Sec39_domain"/>
</dbReference>
<evidence type="ECO:0000313" key="6">
    <source>
        <dbReference type="EMBL" id="GCE98659.1"/>
    </source>
</evidence>
<dbReference type="OrthoDB" id="342024at2759"/>
<evidence type="ECO:0000256" key="2">
    <source>
        <dbReference type="ARBA" id="ARBA00022448"/>
    </source>
</evidence>
<dbReference type="EMBL" id="BIMX01000006">
    <property type="protein sequence ID" value="GCE98659.1"/>
    <property type="molecule type" value="Genomic_DNA"/>
</dbReference>
<evidence type="ECO:0000313" key="7">
    <source>
        <dbReference type="Proteomes" id="UP000301737"/>
    </source>
</evidence>
<dbReference type="Proteomes" id="UP000301737">
    <property type="component" value="Unassembled WGS sequence"/>
</dbReference>
<feature type="domain" description="Sec39" evidence="5">
    <location>
        <begin position="349"/>
        <end position="680"/>
    </location>
</feature>
<dbReference type="GO" id="GO:0005783">
    <property type="term" value="C:endoplasmic reticulum"/>
    <property type="evidence" value="ECO:0007669"/>
    <property type="project" value="UniProtKB-SubCell"/>
</dbReference>
<evidence type="ECO:0000256" key="3">
    <source>
        <dbReference type="ARBA" id="ARBA00022824"/>
    </source>
</evidence>
<feature type="domain" description="Sec39" evidence="5">
    <location>
        <begin position="28"/>
        <end position="247"/>
    </location>
</feature>
<dbReference type="GO" id="GO:0006890">
    <property type="term" value="P:retrograde vesicle-mediated transport, Golgi to endoplasmic reticulum"/>
    <property type="evidence" value="ECO:0007669"/>
    <property type="project" value="InterPro"/>
</dbReference>
<sequence length="703" mass="81962">MSSKYVKNKSIEEKKKKIKNNMIEDQLILLTAIFSARADSTNCKSLWSFFHGSDELFDIICSLWPELDDPTKLQFLFTPLEKFSSTDNKNPQALLVELLETDEQLIPMVEMDSDTISQRRHAISKHAAEYMQQVTPYDRIKFSTSRGERLRKRLITSNELSDQIPMQYHPVWKVIIMEDDQLSKWIKGIVEPLYHFNKRSNNLIKIKEFENMDPLSVFDMFLNTVDENPDAILRKELLPYITNGDHHERFLTSFLTTKNFPLNSNYNFEIFDQLIMNFGTRDQENHNFMEQFRCQCAYIAFINGPNYLKVGTKFRLNQVLSRVSEQTSVGNIGITVATLLNYSKLTDTIFRGYQINDLYNISQDDEAMQESHFTLLSRKCLETVTNEETTIRELKELLNDDKTSNHAIFSRLSKQRKLSIIIEILLEFGNFSFLHEFIATYQYKVNEDVLEKYFWHFFNIASSGQRYKKGLVNAEKLVKLLLEENPSKYRHLEVLLDVTKDVFDYSIDWGRSVPFRPSHLLKFKEDPFGLISLLLESNRKLYKDIRTTYSILQKLLVAFEIAKQGTTETEENLVKIVILHIDHSLVNMDFQFAYENTKDLLKKKKIDDYWPTILQVGKFVDPNWLDEETPTEIIFLQLEILGELLEICPVNEVEAVASQWSALELELLTRDLIKDPYSLEKSSSFGLIQNGVSNTIASFLSGT</sequence>
<dbReference type="GO" id="GO:0015031">
    <property type="term" value="P:protein transport"/>
    <property type="evidence" value="ECO:0007669"/>
    <property type="project" value="UniProtKB-KW"/>
</dbReference>
<protein>
    <recommendedName>
        <fullName evidence="5">Sec39 domain-containing protein</fullName>
    </recommendedName>
</protein>
<name>A0A4C2E7D0_9SACH</name>
<keyword evidence="3" id="KW-0256">Endoplasmic reticulum</keyword>
<gene>
    <name evidence="6" type="ORF">ZYGM_001816</name>
</gene>
<dbReference type="PANTHER" id="PTHR40787:SF3">
    <property type="entry name" value="PROTEIN TRANSPORT PROTEIN SEC39"/>
    <property type="match status" value="1"/>
</dbReference>
<proteinExistence type="predicted"/>
<keyword evidence="2" id="KW-0813">Transport</keyword>
<organism evidence="6 7">
    <name type="scientific">Zygosaccharomyces mellis</name>
    <dbReference type="NCBI Taxonomy" id="42258"/>
    <lineage>
        <taxon>Eukaryota</taxon>
        <taxon>Fungi</taxon>
        <taxon>Dikarya</taxon>
        <taxon>Ascomycota</taxon>
        <taxon>Saccharomycotina</taxon>
        <taxon>Saccharomycetes</taxon>
        <taxon>Saccharomycetales</taxon>
        <taxon>Saccharomycetaceae</taxon>
        <taxon>Zygosaccharomyces</taxon>
    </lineage>
</organism>